<dbReference type="HOGENOM" id="CLU_073842_0_1_10"/>
<dbReference type="AlphaFoldDB" id="E4T5Q8"/>
<protein>
    <recommendedName>
        <fullName evidence="1">HD domain-containing protein</fullName>
    </recommendedName>
</protein>
<dbReference type="eggNOG" id="COG1713">
    <property type="taxonomic scope" value="Bacteria"/>
</dbReference>
<dbReference type="CDD" id="cd00077">
    <property type="entry name" value="HDc"/>
    <property type="match status" value="1"/>
</dbReference>
<gene>
    <name evidence="2" type="ordered locus">Palpr_1913</name>
</gene>
<dbReference type="KEGG" id="ppn:Palpr_1913"/>
<accession>E4T5Q8</accession>
<name>E4T5Q8_PALPW</name>
<feature type="domain" description="HD" evidence="1">
    <location>
        <begin position="29"/>
        <end position="146"/>
    </location>
</feature>
<dbReference type="SUPFAM" id="SSF109604">
    <property type="entry name" value="HD-domain/PDEase-like"/>
    <property type="match status" value="1"/>
</dbReference>
<proteinExistence type="predicted"/>
<dbReference type="EMBL" id="CP002345">
    <property type="protein sequence ID" value="ADQ80052.1"/>
    <property type="molecule type" value="Genomic_DNA"/>
</dbReference>
<reference key="1">
    <citation type="submission" date="2010-11" db="EMBL/GenBank/DDBJ databases">
        <title>The complete genome of Paludibacter propionicigenes DSM 17365.</title>
        <authorList>
            <consortium name="US DOE Joint Genome Institute (JGI-PGF)"/>
            <person name="Lucas S."/>
            <person name="Copeland A."/>
            <person name="Lapidus A."/>
            <person name="Bruce D."/>
            <person name="Goodwin L."/>
            <person name="Pitluck S."/>
            <person name="Kyrpides N."/>
            <person name="Mavromatis K."/>
            <person name="Ivanova N."/>
            <person name="Munk A.C."/>
            <person name="Brettin T."/>
            <person name="Detter J.C."/>
            <person name="Han C."/>
            <person name="Tapia R."/>
            <person name="Land M."/>
            <person name="Hauser L."/>
            <person name="Markowitz V."/>
            <person name="Cheng J.-F."/>
            <person name="Hugenholtz P."/>
            <person name="Woyke T."/>
            <person name="Wu D."/>
            <person name="Gronow S."/>
            <person name="Wellnitz S."/>
            <person name="Brambilla E."/>
            <person name="Klenk H.-P."/>
            <person name="Eisen J.A."/>
        </authorList>
    </citation>
    <scope>NUCLEOTIDE SEQUENCE</scope>
    <source>
        <strain>WB4</strain>
    </source>
</reference>
<dbReference type="PANTHER" id="PTHR35795">
    <property type="entry name" value="SLR1885 PROTEIN"/>
    <property type="match status" value="1"/>
</dbReference>
<dbReference type="InterPro" id="IPR006674">
    <property type="entry name" value="HD_domain"/>
</dbReference>
<keyword evidence="3" id="KW-1185">Reference proteome</keyword>
<dbReference type="Gene3D" id="1.10.3210.10">
    <property type="entry name" value="Hypothetical protein af1432"/>
    <property type="match status" value="1"/>
</dbReference>
<evidence type="ECO:0000313" key="2">
    <source>
        <dbReference type="EMBL" id="ADQ80052.1"/>
    </source>
</evidence>
<organism evidence="2 3">
    <name type="scientific">Paludibacter propionicigenes (strain DSM 17365 / JCM 13257 / WB4)</name>
    <dbReference type="NCBI Taxonomy" id="694427"/>
    <lineage>
        <taxon>Bacteria</taxon>
        <taxon>Pseudomonadati</taxon>
        <taxon>Bacteroidota</taxon>
        <taxon>Bacteroidia</taxon>
        <taxon>Bacteroidales</taxon>
        <taxon>Paludibacteraceae</taxon>
        <taxon>Paludibacter</taxon>
    </lineage>
</organism>
<dbReference type="InterPro" id="IPR051094">
    <property type="entry name" value="Diverse_Catalytic_Enzymes"/>
</dbReference>
<dbReference type="STRING" id="694427.Palpr_1913"/>
<evidence type="ECO:0000259" key="1">
    <source>
        <dbReference type="Pfam" id="PF01966"/>
    </source>
</evidence>
<reference evidence="2 3" key="2">
    <citation type="journal article" date="2011" name="Stand. Genomic Sci.">
        <title>Complete genome sequence of Paludibacter propionicigenes type strain (WB4).</title>
        <authorList>
            <person name="Gronow S."/>
            <person name="Munk C."/>
            <person name="Lapidus A."/>
            <person name="Nolan M."/>
            <person name="Lucas S."/>
            <person name="Hammon N."/>
            <person name="Deshpande S."/>
            <person name="Cheng J.F."/>
            <person name="Tapia R."/>
            <person name="Han C."/>
            <person name="Goodwin L."/>
            <person name="Pitluck S."/>
            <person name="Liolios K."/>
            <person name="Ivanova N."/>
            <person name="Mavromatis K."/>
            <person name="Mikhailova N."/>
            <person name="Pati A."/>
            <person name="Chen A."/>
            <person name="Palaniappan K."/>
            <person name="Land M."/>
            <person name="Hauser L."/>
            <person name="Chang Y.J."/>
            <person name="Jeffries C.D."/>
            <person name="Brambilla E."/>
            <person name="Rohde M."/>
            <person name="Goker M."/>
            <person name="Detter J.C."/>
            <person name="Woyke T."/>
            <person name="Bristow J."/>
            <person name="Eisen J.A."/>
            <person name="Markowitz V."/>
            <person name="Hugenholtz P."/>
            <person name="Kyrpides N.C."/>
            <person name="Klenk H.P."/>
        </authorList>
    </citation>
    <scope>NUCLEOTIDE SEQUENCE [LARGE SCALE GENOMIC DNA]</scope>
    <source>
        <strain evidence="3">DSM 17365 / JCM 13257 / WB4</strain>
    </source>
</reference>
<dbReference type="Proteomes" id="UP000008718">
    <property type="component" value="Chromosome"/>
</dbReference>
<dbReference type="Pfam" id="PF01966">
    <property type="entry name" value="HD"/>
    <property type="match status" value="1"/>
</dbReference>
<dbReference type="PANTHER" id="PTHR35795:SF1">
    <property type="entry name" value="BIS(5'-NUCLEOSYL)-TETRAPHOSPHATASE, SYMMETRICAL"/>
    <property type="match status" value="1"/>
</dbReference>
<evidence type="ECO:0000313" key="3">
    <source>
        <dbReference type="Proteomes" id="UP000008718"/>
    </source>
</evidence>
<sequence>MTSPMTIDPYQIIEKYYLKDSDIYYVLVKHSEQVRDNALEVAVKHPELNLDTQFITEAALLHDIGIYLCDAPRIHCHGSHQYIQHGYLGGDLLRSEGFPLHALVCERHTGVGLTLDMIMKGNLPLPHREMVPVSLEEQVICYADKFFSKTQLNEAHTVDRIRKYLKRYGESEVQKFDVWHERFE</sequence>
<dbReference type="InterPro" id="IPR003607">
    <property type="entry name" value="HD/PDEase_dom"/>
</dbReference>